<reference evidence="2" key="1">
    <citation type="submission" date="2023-06" db="EMBL/GenBank/DDBJ databases">
        <title>Genome-scale phylogeny and comparative genomics of the fungal order Sordariales.</title>
        <authorList>
            <consortium name="Lawrence Berkeley National Laboratory"/>
            <person name="Hensen N."/>
            <person name="Bonometti L."/>
            <person name="Westerberg I."/>
            <person name="Brannstrom I.O."/>
            <person name="Guillou S."/>
            <person name="Cros-Aarteil S."/>
            <person name="Calhoun S."/>
            <person name="Haridas S."/>
            <person name="Kuo A."/>
            <person name="Mondo S."/>
            <person name="Pangilinan J."/>
            <person name="Riley R."/>
            <person name="Labutti K."/>
            <person name="Andreopoulos B."/>
            <person name="Lipzen A."/>
            <person name="Chen C."/>
            <person name="Yanf M."/>
            <person name="Daum C."/>
            <person name="Ng V."/>
            <person name="Clum A."/>
            <person name="Steindorff A."/>
            <person name="Ohm R."/>
            <person name="Martin F."/>
            <person name="Silar P."/>
            <person name="Natvig D."/>
            <person name="Lalanne C."/>
            <person name="Gautier V."/>
            <person name="Ament-Velasquez S.L."/>
            <person name="Kruys A."/>
            <person name="Hutchinson M.I."/>
            <person name="Powell A.J."/>
            <person name="Barry K."/>
            <person name="Miller A.N."/>
            <person name="Grigoriev I.V."/>
            <person name="Debuchy R."/>
            <person name="Gladieux P."/>
            <person name="Thoren M.H."/>
            <person name="Johannesson H."/>
        </authorList>
    </citation>
    <scope>NUCLEOTIDE SEQUENCE</scope>
    <source>
        <strain evidence="2">PSN4</strain>
    </source>
</reference>
<accession>A0AAJ0FEL6</accession>
<feature type="compositionally biased region" description="Polar residues" evidence="1">
    <location>
        <begin position="20"/>
        <end position="31"/>
    </location>
</feature>
<keyword evidence="3" id="KW-1185">Reference proteome</keyword>
<dbReference type="EMBL" id="MU839828">
    <property type="protein sequence ID" value="KAK1758894.1"/>
    <property type="molecule type" value="Genomic_DNA"/>
</dbReference>
<comment type="caution">
    <text evidence="2">The sequence shown here is derived from an EMBL/GenBank/DDBJ whole genome shotgun (WGS) entry which is preliminary data.</text>
</comment>
<evidence type="ECO:0000313" key="3">
    <source>
        <dbReference type="Proteomes" id="UP001239445"/>
    </source>
</evidence>
<sequence length="235" mass="25974">MSSDGSSDDGTILAFPATWDPSSRANLTQDAHPSEESSAGDDWILEWLARVEKEIEKGVKKADDEEPVVASNAKDVEQEASDKKAASDTTKSDPESTDRPINTYHQADYTPTYVGGSGPRLAPIFLLPSHPTNSTGRIVDKVTRKLLLPGSAPGDVRTITLYVVQQSDTADSKKMVPYSEVLDHVSPRELERFEDEQLDKKEKAKEVAEQIMNGPRPTRAKRRAALEELNRSKKR</sequence>
<feature type="region of interest" description="Disordered" evidence="1">
    <location>
        <begin position="1"/>
        <end position="43"/>
    </location>
</feature>
<evidence type="ECO:0000256" key="1">
    <source>
        <dbReference type="SAM" id="MobiDB-lite"/>
    </source>
</evidence>
<name>A0AAJ0FEL6_9PEZI</name>
<proteinExistence type="predicted"/>
<feature type="region of interest" description="Disordered" evidence="1">
    <location>
        <begin position="58"/>
        <end position="112"/>
    </location>
</feature>
<organism evidence="2 3">
    <name type="scientific">Echria macrotheca</name>
    <dbReference type="NCBI Taxonomy" id="438768"/>
    <lineage>
        <taxon>Eukaryota</taxon>
        <taxon>Fungi</taxon>
        <taxon>Dikarya</taxon>
        <taxon>Ascomycota</taxon>
        <taxon>Pezizomycotina</taxon>
        <taxon>Sordariomycetes</taxon>
        <taxon>Sordariomycetidae</taxon>
        <taxon>Sordariales</taxon>
        <taxon>Schizotheciaceae</taxon>
        <taxon>Echria</taxon>
    </lineage>
</organism>
<feature type="compositionally biased region" description="Basic and acidic residues" evidence="1">
    <location>
        <begin position="74"/>
        <end position="98"/>
    </location>
</feature>
<protein>
    <submittedName>
        <fullName evidence="2">Uncharacterized protein</fullName>
    </submittedName>
</protein>
<evidence type="ECO:0000313" key="2">
    <source>
        <dbReference type="EMBL" id="KAK1758894.1"/>
    </source>
</evidence>
<dbReference type="Proteomes" id="UP001239445">
    <property type="component" value="Unassembled WGS sequence"/>
</dbReference>
<gene>
    <name evidence="2" type="ORF">QBC47DRAFT_397716</name>
</gene>
<dbReference type="AlphaFoldDB" id="A0AAJ0FEL6"/>